<keyword evidence="13" id="KW-1185">Reference proteome</keyword>
<dbReference type="FunFam" id="2.40.440.10:FF:000002">
    <property type="entry name" value="L,D-transpeptidase ErfK/SrfK"/>
    <property type="match status" value="1"/>
</dbReference>
<reference evidence="12" key="1">
    <citation type="submission" date="2022-12" db="EMBL/GenBank/DDBJ databases">
        <title>Reference genome sequencing for broad-spectrum identification of bacterial and archaeal isolates by mass spectrometry.</title>
        <authorList>
            <person name="Sekiguchi Y."/>
            <person name="Tourlousse D.M."/>
        </authorList>
    </citation>
    <scope>NUCLEOTIDE SEQUENCE</scope>
    <source>
        <strain evidence="12">TSL-P1</strain>
    </source>
</reference>
<dbReference type="CDD" id="cd16913">
    <property type="entry name" value="YkuD_like"/>
    <property type="match status" value="1"/>
</dbReference>
<evidence type="ECO:0000313" key="13">
    <source>
        <dbReference type="Proteomes" id="UP001144297"/>
    </source>
</evidence>
<dbReference type="GO" id="GO:0008360">
    <property type="term" value="P:regulation of cell shape"/>
    <property type="evidence" value="ECO:0007669"/>
    <property type="project" value="UniProtKB-UniRule"/>
</dbReference>
<evidence type="ECO:0000256" key="8">
    <source>
        <dbReference type="ARBA" id="ARBA00023316"/>
    </source>
</evidence>
<proteinExistence type="inferred from homology"/>
<dbReference type="PROSITE" id="PS52029">
    <property type="entry name" value="LD_TPASE"/>
    <property type="match status" value="1"/>
</dbReference>
<dbReference type="InterPro" id="IPR005490">
    <property type="entry name" value="LD_TPept_cat_dom"/>
</dbReference>
<comment type="pathway">
    <text evidence="1 9">Cell wall biogenesis; peptidoglycan biosynthesis.</text>
</comment>
<dbReference type="GO" id="GO:0018104">
    <property type="term" value="P:peptidoglycan-protein cross-linking"/>
    <property type="evidence" value="ECO:0007669"/>
    <property type="project" value="TreeGrafter"/>
</dbReference>
<protein>
    <recommendedName>
        <fullName evidence="11">L,D-TPase catalytic domain-containing protein</fullName>
    </recommendedName>
</protein>
<evidence type="ECO:0000256" key="1">
    <source>
        <dbReference type="ARBA" id="ARBA00004752"/>
    </source>
</evidence>
<feature type="signal peptide" evidence="10">
    <location>
        <begin position="1"/>
        <end position="22"/>
    </location>
</feature>
<name>A0A9W6GGB1_9BACT</name>
<evidence type="ECO:0000313" key="12">
    <source>
        <dbReference type="EMBL" id="GLI53301.1"/>
    </source>
</evidence>
<dbReference type="Proteomes" id="UP001144297">
    <property type="component" value="Unassembled WGS sequence"/>
</dbReference>
<dbReference type="GO" id="GO:0016757">
    <property type="term" value="F:glycosyltransferase activity"/>
    <property type="evidence" value="ECO:0007669"/>
    <property type="project" value="UniProtKB-KW"/>
</dbReference>
<sequence length="309" mass="35089">MKKCFYLTIICFILLNFNISSGETFSVSQDTTIIGKLQTHILKNKESLIEIARHYDLGYNEIVDANPNLDPFVPGDGNKAIIPTFWILPDRVNNFQGIIINLSEMRLYYFHKKSKEQLVTTFPIGIGDDGVETPMGKFKISHKIVNPPWYVPESIKQERPELPAVVPPGPENPLGTHAMRLSGLSYLIHGTNRPWAVGRKVTHGCIRLYPEDIPKLFDIVPVGTEVIIVRQPVKVGRVGNEVYIEVHRDDQLKDYDYLKNAIEQLAKKGLLKHVDTFKLYYVIKQKSGIPTSVSIKNKEPQILPSDSWL</sequence>
<keyword evidence="3" id="KW-0328">Glycosyltransferase</keyword>
<feature type="chain" id="PRO_5040851216" description="L,D-TPase catalytic domain-containing protein" evidence="10">
    <location>
        <begin position="23"/>
        <end position="309"/>
    </location>
</feature>
<keyword evidence="5" id="KW-0378">Hydrolase</keyword>
<evidence type="ECO:0000256" key="9">
    <source>
        <dbReference type="PROSITE-ProRule" id="PRU01373"/>
    </source>
</evidence>
<feature type="active site" description="Proton donor/acceptor" evidence="9">
    <location>
        <position position="189"/>
    </location>
</feature>
<dbReference type="SUPFAM" id="SSF141523">
    <property type="entry name" value="L,D-transpeptidase catalytic domain-like"/>
    <property type="match status" value="1"/>
</dbReference>
<accession>A0A9W6GGB1</accession>
<dbReference type="PANTHER" id="PTHR30582:SF24">
    <property type="entry name" value="L,D-TRANSPEPTIDASE ERFK_SRFK-RELATED"/>
    <property type="match status" value="1"/>
</dbReference>
<evidence type="ECO:0000259" key="11">
    <source>
        <dbReference type="PROSITE" id="PS52029"/>
    </source>
</evidence>
<dbReference type="EMBL" id="BSDX01000001">
    <property type="protein sequence ID" value="GLI53301.1"/>
    <property type="molecule type" value="Genomic_DNA"/>
</dbReference>
<keyword evidence="8 9" id="KW-0961">Cell wall biogenesis/degradation</keyword>
<dbReference type="PANTHER" id="PTHR30582">
    <property type="entry name" value="L,D-TRANSPEPTIDASE"/>
    <property type="match status" value="1"/>
</dbReference>
<evidence type="ECO:0000256" key="3">
    <source>
        <dbReference type="ARBA" id="ARBA00022676"/>
    </source>
</evidence>
<comment type="similarity">
    <text evidence="2">Belongs to the YkuD family.</text>
</comment>
<organism evidence="12 13">
    <name type="scientific">Thermodesulfovibrio yellowstonii</name>
    <dbReference type="NCBI Taxonomy" id="28262"/>
    <lineage>
        <taxon>Bacteria</taxon>
        <taxon>Pseudomonadati</taxon>
        <taxon>Nitrospirota</taxon>
        <taxon>Thermodesulfovibrionia</taxon>
        <taxon>Thermodesulfovibrionales</taxon>
        <taxon>Thermodesulfovibrionaceae</taxon>
        <taxon>Thermodesulfovibrio</taxon>
    </lineage>
</organism>
<dbReference type="CDD" id="cd00118">
    <property type="entry name" value="LysM"/>
    <property type="match status" value="1"/>
</dbReference>
<dbReference type="Gene3D" id="2.40.440.10">
    <property type="entry name" value="L,D-transpeptidase catalytic domain-like"/>
    <property type="match status" value="1"/>
</dbReference>
<evidence type="ECO:0000256" key="2">
    <source>
        <dbReference type="ARBA" id="ARBA00005992"/>
    </source>
</evidence>
<dbReference type="InterPro" id="IPR050979">
    <property type="entry name" value="LD-transpeptidase"/>
</dbReference>
<keyword evidence="7 9" id="KW-0573">Peptidoglycan synthesis</keyword>
<keyword evidence="6 9" id="KW-0133">Cell shape</keyword>
<dbReference type="GO" id="GO:0071555">
    <property type="term" value="P:cell wall organization"/>
    <property type="evidence" value="ECO:0007669"/>
    <property type="project" value="UniProtKB-UniRule"/>
</dbReference>
<comment type="caution">
    <text evidence="12">The sequence shown here is derived from an EMBL/GenBank/DDBJ whole genome shotgun (WGS) entry which is preliminary data.</text>
</comment>
<gene>
    <name evidence="12" type="ORF">TISLANDTSLP1_09940</name>
</gene>
<dbReference type="GO" id="GO:0071972">
    <property type="term" value="F:peptidoglycan L,D-transpeptidase activity"/>
    <property type="evidence" value="ECO:0007669"/>
    <property type="project" value="TreeGrafter"/>
</dbReference>
<keyword evidence="10" id="KW-0732">Signal</keyword>
<dbReference type="GO" id="GO:0005576">
    <property type="term" value="C:extracellular region"/>
    <property type="evidence" value="ECO:0007669"/>
    <property type="project" value="TreeGrafter"/>
</dbReference>
<dbReference type="Pfam" id="PF03734">
    <property type="entry name" value="YkuD"/>
    <property type="match status" value="1"/>
</dbReference>
<evidence type="ECO:0000256" key="5">
    <source>
        <dbReference type="ARBA" id="ARBA00022801"/>
    </source>
</evidence>
<dbReference type="InterPro" id="IPR018392">
    <property type="entry name" value="LysM"/>
</dbReference>
<feature type="domain" description="L,D-TPase catalytic" evidence="11">
    <location>
        <begin position="96"/>
        <end position="229"/>
    </location>
</feature>
<dbReference type="InterPro" id="IPR038063">
    <property type="entry name" value="Transpep_catalytic_dom"/>
</dbReference>
<evidence type="ECO:0000256" key="4">
    <source>
        <dbReference type="ARBA" id="ARBA00022679"/>
    </source>
</evidence>
<evidence type="ECO:0000256" key="7">
    <source>
        <dbReference type="ARBA" id="ARBA00022984"/>
    </source>
</evidence>
<feature type="active site" description="Nucleophile" evidence="9">
    <location>
        <position position="205"/>
    </location>
</feature>
<evidence type="ECO:0000256" key="10">
    <source>
        <dbReference type="SAM" id="SignalP"/>
    </source>
</evidence>
<dbReference type="AlphaFoldDB" id="A0A9W6GGB1"/>
<keyword evidence="4" id="KW-0808">Transferase</keyword>
<evidence type="ECO:0000256" key="6">
    <source>
        <dbReference type="ARBA" id="ARBA00022960"/>
    </source>
</evidence>